<dbReference type="Proteomes" id="UP000740883">
    <property type="component" value="Unassembled WGS sequence"/>
</dbReference>
<evidence type="ECO:0000313" key="1">
    <source>
        <dbReference type="EMBL" id="KAF9762132.1"/>
    </source>
</evidence>
<proteinExistence type="predicted"/>
<dbReference type="AlphaFoldDB" id="A0A9P6GX34"/>
<accession>A0A9P6GX34</accession>
<dbReference type="InterPro" id="IPR035992">
    <property type="entry name" value="Ricin_B-like_lectins"/>
</dbReference>
<organism evidence="1 2">
    <name type="scientific">Nosema granulosis</name>
    <dbReference type="NCBI Taxonomy" id="83296"/>
    <lineage>
        <taxon>Eukaryota</taxon>
        <taxon>Fungi</taxon>
        <taxon>Fungi incertae sedis</taxon>
        <taxon>Microsporidia</taxon>
        <taxon>Nosematidae</taxon>
        <taxon>Nosema</taxon>
    </lineage>
</organism>
<dbReference type="SUPFAM" id="SSF50370">
    <property type="entry name" value="Ricin B-like lectins"/>
    <property type="match status" value="1"/>
</dbReference>
<comment type="caution">
    <text evidence="1">The sequence shown here is derived from an EMBL/GenBank/DDBJ whole genome shotgun (WGS) entry which is preliminary data.</text>
</comment>
<dbReference type="EMBL" id="SBJO01000205">
    <property type="protein sequence ID" value="KAF9762132.1"/>
    <property type="molecule type" value="Genomic_DNA"/>
</dbReference>
<gene>
    <name evidence="1" type="ORF">NGRA_2186</name>
</gene>
<name>A0A9P6GX34_9MICR</name>
<sequence>MIFLILFNIVLCEEINVMYGEDPNLILSVVRGVSGGQRVRLISKNSNTNLDIIEIFSTTSLAFPTKLLTPSDGYICGKPKDPGVVTCIDQRRKSEFKFEKNGIFVNIKADNGECLTKAGRDSITGGFYLNLKKCSNSSEQKFTIKKVETYKQSRKPAVYTFDSYTAHKMPSLNNSYVTETHNECKCNCPLCKENTQFLFIVNEIESLAKRLKNYISREILSE</sequence>
<protein>
    <submittedName>
        <fullName evidence="1">Uncharacterized protein</fullName>
    </submittedName>
</protein>
<reference evidence="1 2" key="1">
    <citation type="journal article" date="2020" name="Genome Biol. Evol.">
        <title>Comparative genomics of strictly vertically transmitted, feminizing microsporidia endosymbionts of amphipod crustaceans.</title>
        <authorList>
            <person name="Cormier A."/>
            <person name="Chebbi M.A."/>
            <person name="Giraud I."/>
            <person name="Wattier R."/>
            <person name="Teixeira M."/>
            <person name="Gilbert C."/>
            <person name="Rigaud T."/>
            <person name="Cordaux R."/>
        </authorList>
    </citation>
    <scope>NUCLEOTIDE SEQUENCE [LARGE SCALE GENOMIC DNA]</scope>
    <source>
        <strain evidence="1 2">Ou3-Ou53</strain>
    </source>
</reference>
<evidence type="ECO:0000313" key="2">
    <source>
        <dbReference type="Proteomes" id="UP000740883"/>
    </source>
</evidence>
<keyword evidence="2" id="KW-1185">Reference proteome</keyword>